<dbReference type="GO" id="GO:0004553">
    <property type="term" value="F:hydrolase activity, hydrolyzing O-glycosyl compounds"/>
    <property type="evidence" value="ECO:0007669"/>
    <property type="project" value="InterPro"/>
</dbReference>
<dbReference type="SUPFAM" id="SSF51445">
    <property type="entry name" value="(Trans)glycosidases"/>
    <property type="match status" value="1"/>
</dbReference>
<evidence type="ECO:0008006" key="7">
    <source>
        <dbReference type="Google" id="ProtNLM"/>
    </source>
</evidence>
<gene>
    <name evidence="5" type="ORF">IFM89_014300</name>
</gene>
<dbReference type="GO" id="GO:0005975">
    <property type="term" value="P:carbohydrate metabolic process"/>
    <property type="evidence" value="ECO:0007669"/>
    <property type="project" value="InterPro"/>
</dbReference>
<accession>A0A835HVX1</accession>
<evidence type="ECO:0000313" key="6">
    <source>
        <dbReference type="Proteomes" id="UP000631114"/>
    </source>
</evidence>
<comment type="caution">
    <text evidence="5">The sequence shown here is derived from an EMBL/GenBank/DDBJ whole genome shotgun (WGS) entry which is preliminary data.</text>
</comment>
<evidence type="ECO:0000256" key="3">
    <source>
        <dbReference type="ARBA" id="ARBA00023295"/>
    </source>
</evidence>
<evidence type="ECO:0000256" key="4">
    <source>
        <dbReference type="RuleBase" id="RU004335"/>
    </source>
</evidence>
<dbReference type="Pfam" id="PF00332">
    <property type="entry name" value="Glyco_hydro_17"/>
    <property type="match status" value="1"/>
</dbReference>
<evidence type="ECO:0000313" key="5">
    <source>
        <dbReference type="EMBL" id="KAF9605187.1"/>
    </source>
</evidence>
<comment type="similarity">
    <text evidence="1 4">Belongs to the glycosyl hydrolase 17 family.</text>
</comment>
<dbReference type="InterPro" id="IPR000490">
    <property type="entry name" value="Glyco_hydro_17"/>
</dbReference>
<sequence length="126" mass="13785">MVYSVESVGVKWGTMATHRLTPEMVVEMLKENGFNKVKLFEADSKILTALAGTGIEVMLAIPNMRLAEMSGDNNGVAAYWVEENVTQYTYNGAVNIKLSGTVLDPFCYFASLILLESFLSCVCCVA</sequence>
<evidence type="ECO:0000256" key="1">
    <source>
        <dbReference type="ARBA" id="ARBA00008773"/>
    </source>
</evidence>
<keyword evidence="6" id="KW-1185">Reference proteome</keyword>
<dbReference type="InterPro" id="IPR017853">
    <property type="entry name" value="GH"/>
</dbReference>
<dbReference type="PANTHER" id="PTHR32227">
    <property type="entry name" value="GLUCAN ENDO-1,3-BETA-GLUCOSIDASE BG1-RELATED-RELATED"/>
    <property type="match status" value="1"/>
</dbReference>
<dbReference type="OrthoDB" id="1932173at2759"/>
<dbReference type="Proteomes" id="UP000631114">
    <property type="component" value="Unassembled WGS sequence"/>
</dbReference>
<protein>
    <recommendedName>
        <fullName evidence="7">Glucan endo-1,3-beta-D-glucosidase</fullName>
    </recommendedName>
</protein>
<reference evidence="5 6" key="1">
    <citation type="submission" date="2020-10" db="EMBL/GenBank/DDBJ databases">
        <title>The Coptis chinensis genome and diversification of protoberbering-type alkaloids.</title>
        <authorList>
            <person name="Wang B."/>
            <person name="Shu S."/>
            <person name="Song C."/>
            <person name="Liu Y."/>
        </authorList>
    </citation>
    <scope>NUCLEOTIDE SEQUENCE [LARGE SCALE GENOMIC DNA]</scope>
    <source>
        <strain evidence="5">HL-2020</strain>
        <tissue evidence="5">Leaf</tissue>
    </source>
</reference>
<organism evidence="5 6">
    <name type="scientific">Coptis chinensis</name>
    <dbReference type="NCBI Taxonomy" id="261450"/>
    <lineage>
        <taxon>Eukaryota</taxon>
        <taxon>Viridiplantae</taxon>
        <taxon>Streptophyta</taxon>
        <taxon>Embryophyta</taxon>
        <taxon>Tracheophyta</taxon>
        <taxon>Spermatophyta</taxon>
        <taxon>Magnoliopsida</taxon>
        <taxon>Ranunculales</taxon>
        <taxon>Ranunculaceae</taxon>
        <taxon>Coptidoideae</taxon>
        <taxon>Coptis</taxon>
    </lineage>
</organism>
<proteinExistence type="inferred from homology"/>
<keyword evidence="3" id="KW-0326">Glycosidase</keyword>
<dbReference type="Gene3D" id="3.20.20.80">
    <property type="entry name" value="Glycosidases"/>
    <property type="match status" value="1"/>
</dbReference>
<dbReference type="InterPro" id="IPR044965">
    <property type="entry name" value="Glyco_hydro_17_plant"/>
</dbReference>
<dbReference type="EMBL" id="JADFTS010000005">
    <property type="protein sequence ID" value="KAF9605187.1"/>
    <property type="molecule type" value="Genomic_DNA"/>
</dbReference>
<dbReference type="AlphaFoldDB" id="A0A835HVX1"/>
<evidence type="ECO:0000256" key="2">
    <source>
        <dbReference type="ARBA" id="ARBA00022801"/>
    </source>
</evidence>
<keyword evidence="2" id="KW-0378">Hydrolase</keyword>
<name>A0A835HVX1_9MAGN</name>